<comment type="caution">
    <text evidence="1">The sequence shown here is derived from an EMBL/GenBank/DDBJ whole genome shotgun (WGS) entry which is preliminary data.</text>
</comment>
<reference evidence="1" key="1">
    <citation type="submission" date="2022-04" db="EMBL/GenBank/DDBJ databases">
        <title>Chromosome-scale genome assembly of Holotrichia oblita Faldermann.</title>
        <authorList>
            <person name="Rongchong L."/>
        </authorList>
    </citation>
    <scope>NUCLEOTIDE SEQUENCE</scope>
    <source>
        <strain evidence="1">81SQS9</strain>
    </source>
</reference>
<dbReference type="Proteomes" id="UP001056778">
    <property type="component" value="Chromosome 3"/>
</dbReference>
<sequence>MECMQIDLNNVCRTCKCESSEMKSLYYRDSESGKENARLDEMLMACASVQVNNEDGLPKLICRSCYVQLKNAYLFKEQCEKTDLFLRDYLKSLKGQNIKEEGSAGDVDFVDNLAGDDSTLDDDDSCPKTESDDIKHDPETNSGETGDKNLDYIQVVDNNLTVYECRTCSKVFYTLEGLRCHKKIHTGKTFKCKQCDRSYIRLNHLHRHELSHGRRKMHVCKICNKTLTRLEHLKRHLVTHLKEKPYGCPNCNRGFNRAEHLQNHIKSCKGEKVYVCDICNKAFTREDSMEIHRRLHGNRQPALPTLDNLNNIEEHYMEIEFDDKANVFSDLSDGEDIDVADETMEPEVEVSENNDEQKINEIAEITKEIYAEIDPPEILEEKAKIEEEMFRDNENGNAGDDELLDGDNGNDYDSDNSVYSEYLPLKAAPKKRGRGRPRKHPIKHKSGRPRGRPSLKHKVNSEVESESTTYECPQCKLVFNKLNMFERHTEQHGLKMYECETCNKKFSRSKSLKRHKLSHSEVKPFVCTICNKCFSRRDHLKKHVRLHASKDVFNCEICQAAFAREESLKKHKAFKHNIGDKLEVIEKKYKCEYCPKAFTTEKYRDTHMKIHFGEKTFQCKTCEKTFLSKSHLTEHMKFHNDGSKKFLCSECGQRFIRNDYLVIHMRRHRGEKPFKCKFCGKGFPRTTDLTVHERYHTGEKTHLCVICGRGFGRAYNLTVHMRTHTGEKPYRCTYCDAAFAQGNDLKAHVRRHTGERFQCELCPETFLMGYLLTQHKRVVHGLNIVSNIRRLKGTTKLNPDEPPPITVPLPAPVVVAPVIKTDPLQISQDEMPKLKQHLLSELKKE</sequence>
<evidence type="ECO:0000313" key="2">
    <source>
        <dbReference type="Proteomes" id="UP001056778"/>
    </source>
</evidence>
<name>A0ACB9TGW1_HOLOL</name>
<gene>
    <name evidence="1" type="ORF">MML48_3g00009082</name>
</gene>
<proteinExistence type="predicted"/>
<evidence type="ECO:0000313" key="1">
    <source>
        <dbReference type="EMBL" id="KAI4465934.1"/>
    </source>
</evidence>
<accession>A0ACB9TGW1</accession>
<organism evidence="1 2">
    <name type="scientific">Holotrichia oblita</name>
    <name type="common">Chafer beetle</name>
    <dbReference type="NCBI Taxonomy" id="644536"/>
    <lineage>
        <taxon>Eukaryota</taxon>
        <taxon>Metazoa</taxon>
        <taxon>Ecdysozoa</taxon>
        <taxon>Arthropoda</taxon>
        <taxon>Hexapoda</taxon>
        <taxon>Insecta</taxon>
        <taxon>Pterygota</taxon>
        <taxon>Neoptera</taxon>
        <taxon>Endopterygota</taxon>
        <taxon>Coleoptera</taxon>
        <taxon>Polyphaga</taxon>
        <taxon>Scarabaeiformia</taxon>
        <taxon>Scarabaeidae</taxon>
        <taxon>Melolonthinae</taxon>
        <taxon>Holotrichia</taxon>
    </lineage>
</organism>
<keyword evidence="2" id="KW-1185">Reference proteome</keyword>
<dbReference type="EMBL" id="CM043017">
    <property type="protein sequence ID" value="KAI4465934.1"/>
    <property type="molecule type" value="Genomic_DNA"/>
</dbReference>
<protein>
    <submittedName>
        <fullName evidence="1">Krab and zinc finger domain-containing</fullName>
    </submittedName>
</protein>